<dbReference type="Proteomes" id="UP001162834">
    <property type="component" value="Chromosome"/>
</dbReference>
<proteinExistence type="predicted"/>
<accession>A0A9E6XT11</accession>
<dbReference type="AlphaFoldDB" id="A0A9E6XT11"/>
<dbReference type="RefSeq" id="WP_259313439.1">
    <property type="nucleotide sequence ID" value="NZ_CP087164.1"/>
</dbReference>
<keyword evidence="2" id="KW-1185">Reference proteome</keyword>
<dbReference type="Pfam" id="PF07040">
    <property type="entry name" value="DUF1326"/>
    <property type="match status" value="1"/>
</dbReference>
<dbReference type="EMBL" id="CP087164">
    <property type="protein sequence ID" value="UGS33745.1"/>
    <property type="molecule type" value="Genomic_DNA"/>
</dbReference>
<protein>
    <recommendedName>
        <fullName evidence="3">DUF1326 domain-containing protein</fullName>
    </recommendedName>
</protein>
<evidence type="ECO:0000313" key="2">
    <source>
        <dbReference type="Proteomes" id="UP001162834"/>
    </source>
</evidence>
<organism evidence="1 2">
    <name type="scientific">Capillimicrobium parvum</name>
    <dbReference type="NCBI Taxonomy" id="2884022"/>
    <lineage>
        <taxon>Bacteria</taxon>
        <taxon>Bacillati</taxon>
        <taxon>Actinomycetota</taxon>
        <taxon>Thermoleophilia</taxon>
        <taxon>Solirubrobacterales</taxon>
        <taxon>Capillimicrobiaceae</taxon>
        <taxon>Capillimicrobium</taxon>
    </lineage>
</organism>
<dbReference type="KEGG" id="sbae:DSM104329_00110"/>
<evidence type="ECO:0000313" key="1">
    <source>
        <dbReference type="EMBL" id="UGS33745.1"/>
    </source>
</evidence>
<name>A0A9E6XT11_9ACTN</name>
<evidence type="ECO:0008006" key="3">
    <source>
        <dbReference type="Google" id="ProtNLM"/>
    </source>
</evidence>
<gene>
    <name evidence="1" type="ORF">DSM104329_00110</name>
</gene>
<dbReference type="InterPro" id="IPR009758">
    <property type="entry name" value="DUF1326"/>
</dbReference>
<sequence>MSWRIAGSYFESCNCDAICPCRRIDGVPGGRSTHGVCMGLLSWVIAEGAADGVQLGGLAVALVLRYSDDEPGSPWTWILYLDANATGQQRDALEAIFRGRLGGDAETHFPWTWKNADAVAVRSVDIDVHHTRRRQRLRIRDHVSVQIRDRYETESTVSCVIPGHHRAGEELVTERLSVREDAGLVFDLSGVCGYATTFDYAG</sequence>
<reference evidence="1" key="1">
    <citation type="journal article" date="2022" name="Int. J. Syst. Evol. Microbiol.">
        <title>Pseudomonas aegrilactucae sp. nov. and Pseudomonas morbosilactucae sp. nov., pathogens causing bacterial rot of lettuce in Japan.</title>
        <authorList>
            <person name="Sawada H."/>
            <person name="Fujikawa T."/>
            <person name="Satou M."/>
        </authorList>
    </citation>
    <scope>NUCLEOTIDE SEQUENCE</scope>
    <source>
        <strain evidence="1">0166_1</strain>
    </source>
</reference>